<dbReference type="NCBIfam" id="NF040713">
    <property type="entry name" value="ZapE"/>
    <property type="match status" value="1"/>
</dbReference>
<dbReference type="KEGG" id="mbry:B1812_19160"/>
<proteinExistence type="predicted"/>
<dbReference type="PANTHER" id="PTHR12169:SF6">
    <property type="entry name" value="AFG1-LIKE ATPASE"/>
    <property type="match status" value="1"/>
</dbReference>
<accession>A0A1W6N216</accession>
<dbReference type="Proteomes" id="UP000193978">
    <property type="component" value="Chromosome"/>
</dbReference>
<dbReference type="GO" id="GO:0016887">
    <property type="term" value="F:ATP hydrolysis activity"/>
    <property type="evidence" value="ECO:0007669"/>
    <property type="project" value="InterPro"/>
</dbReference>
<evidence type="ECO:0000313" key="4">
    <source>
        <dbReference type="Proteomes" id="UP000193978"/>
    </source>
</evidence>
<organism evidence="3 4">
    <name type="scientific">Methylocystis bryophila</name>
    <dbReference type="NCBI Taxonomy" id="655015"/>
    <lineage>
        <taxon>Bacteria</taxon>
        <taxon>Pseudomonadati</taxon>
        <taxon>Pseudomonadota</taxon>
        <taxon>Alphaproteobacteria</taxon>
        <taxon>Hyphomicrobiales</taxon>
        <taxon>Methylocystaceae</taxon>
        <taxon>Methylocystis</taxon>
    </lineage>
</organism>
<dbReference type="OrthoDB" id="9774491at2"/>
<evidence type="ECO:0000256" key="1">
    <source>
        <dbReference type="ARBA" id="ARBA00022741"/>
    </source>
</evidence>
<dbReference type="Pfam" id="PF03969">
    <property type="entry name" value="AFG1_ATPase"/>
    <property type="match status" value="1"/>
</dbReference>
<evidence type="ECO:0000313" key="3">
    <source>
        <dbReference type="EMBL" id="ARN83801.1"/>
    </source>
</evidence>
<reference evidence="3 4" key="1">
    <citation type="submission" date="2017-02" db="EMBL/GenBank/DDBJ databases">
        <authorList>
            <person name="Peterson S.W."/>
        </authorList>
    </citation>
    <scope>NUCLEOTIDE SEQUENCE [LARGE SCALE GENOMIC DNA]</scope>
    <source>
        <strain evidence="3 4">S285</strain>
    </source>
</reference>
<dbReference type="AlphaFoldDB" id="A0A1W6N216"/>
<keyword evidence="2" id="KW-0067">ATP-binding</keyword>
<dbReference type="GO" id="GO:0005524">
    <property type="term" value="F:ATP binding"/>
    <property type="evidence" value="ECO:0007669"/>
    <property type="project" value="UniProtKB-KW"/>
</dbReference>
<gene>
    <name evidence="3" type="ORF">B1812_19160</name>
</gene>
<evidence type="ECO:0008006" key="5">
    <source>
        <dbReference type="Google" id="ProtNLM"/>
    </source>
</evidence>
<dbReference type="SUPFAM" id="SSF52540">
    <property type="entry name" value="P-loop containing nucleoside triphosphate hydrolases"/>
    <property type="match status" value="1"/>
</dbReference>
<protein>
    <recommendedName>
        <fullName evidence="5">Cell division protein ZapE</fullName>
    </recommendedName>
</protein>
<dbReference type="GO" id="GO:0005737">
    <property type="term" value="C:cytoplasm"/>
    <property type="evidence" value="ECO:0007669"/>
    <property type="project" value="TreeGrafter"/>
</dbReference>
<sequence length="377" mass="42437">MFRKAPPLLSARYEALVAEGRIVRDEAQCEAIGALDRLLGELEAQRRPRLPWGLARNDPPRGLYLWGDIGRGKTTLMDLFFEAAPTHHKRRTHFHAFMTEVHARLHASRRAGNSGPDPLSRVAAALARETRLLCFDELAVFDIADATILARLFAALIAAGVVIVATSNAEPQRLYEGGRNRDLFLPFIDLVERRMEIVRLDAQEDFRLGKLRAEQVFFLIHDAEEASRARAAFDAAPYEKTAIAVGARRLKIARANGKTARFDFGEICGRPLGAADYLAIAAAFDTVIVSDVPRMNYERRNEARRFITLVDILYDAKAKLLLSAEAEPAKLYDAEDGSEVWDIRRAASRLSEMRSQDYLDAWEARRHEPETTIDREP</sequence>
<keyword evidence="1" id="KW-0547">Nucleotide-binding</keyword>
<dbReference type="Gene3D" id="3.40.50.300">
    <property type="entry name" value="P-loop containing nucleotide triphosphate hydrolases"/>
    <property type="match status" value="1"/>
</dbReference>
<dbReference type="InterPro" id="IPR027417">
    <property type="entry name" value="P-loop_NTPase"/>
</dbReference>
<dbReference type="InterPro" id="IPR005654">
    <property type="entry name" value="ATPase_AFG1-like"/>
</dbReference>
<dbReference type="EMBL" id="CP019948">
    <property type="protein sequence ID" value="ARN83801.1"/>
    <property type="molecule type" value="Genomic_DNA"/>
</dbReference>
<evidence type="ECO:0000256" key="2">
    <source>
        <dbReference type="ARBA" id="ARBA00022840"/>
    </source>
</evidence>
<name>A0A1W6N216_9HYPH</name>
<dbReference type="PANTHER" id="PTHR12169">
    <property type="entry name" value="ATPASE N2B"/>
    <property type="match status" value="1"/>
</dbReference>
<keyword evidence="4" id="KW-1185">Reference proteome</keyword>
<dbReference type="STRING" id="655015.B1812_19160"/>